<accession>A0A6J5Q360</accession>
<protein>
    <submittedName>
        <fullName evidence="1">Uncharacterized protein</fullName>
    </submittedName>
</protein>
<dbReference type="EMBL" id="LR796927">
    <property type="protein sequence ID" value="CAB4175845.1"/>
    <property type="molecule type" value="Genomic_DNA"/>
</dbReference>
<reference evidence="1" key="1">
    <citation type="submission" date="2020-05" db="EMBL/GenBank/DDBJ databases">
        <authorList>
            <person name="Chiriac C."/>
            <person name="Salcher M."/>
            <person name="Ghai R."/>
            <person name="Kavagutti S V."/>
        </authorList>
    </citation>
    <scope>NUCLEOTIDE SEQUENCE</scope>
</reference>
<organism evidence="1">
    <name type="scientific">uncultured Caudovirales phage</name>
    <dbReference type="NCBI Taxonomy" id="2100421"/>
    <lineage>
        <taxon>Viruses</taxon>
        <taxon>Duplodnaviria</taxon>
        <taxon>Heunggongvirae</taxon>
        <taxon>Uroviricota</taxon>
        <taxon>Caudoviricetes</taxon>
        <taxon>Peduoviridae</taxon>
        <taxon>Maltschvirus</taxon>
        <taxon>Maltschvirus maltsch</taxon>
    </lineage>
</organism>
<name>A0A6J5Q360_9CAUD</name>
<gene>
    <name evidence="1" type="ORF">UFOVP996_46</name>
</gene>
<evidence type="ECO:0000313" key="1">
    <source>
        <dbReference type="EMBL" id="CAB4175845.1"/>
    </source>
</evidence>
<proteinExistence type="predicted"/>
<sequence>MRKPIGLSVPMHIPIETPEEKEIFNEFEKRSSVKQMGITHPSREAQLFAEVAILSELVRVLSDRVNKLEKKQ</sequence>